<protein>
    <recommendedName>
        <fullName evidence="4">Alpha-2-macroglobulin bait region domain-containing protein</fullName>
    </recommendedName>
</protein>
<feature type="domain" description="Alpha-2-macroglobulin bait region" evidence="4">
    <location>
        <begin position="147"/>
        <end position="283"/>
    </location>
</feature>
<keyword evidence="6" id="KW-1185">Reference proteome</keyword>
<keyword evidence="1" id="KW-0732">Signal</keyword>
<dbReference type="AlphaFoldDB" id="V4ANN5"/>
<dbReference type="PANTHER" id="PTHR11412:SF136">
    <property type="entry name" value="CD109 ANTIGEN"/>
    <property type="match status" value="1"/>
</dbReference>
<dbReference type="HOGENOM" id="CLU_866802_0_0_1"/>
<organism evidence="5 6">
    <name type="scientific">Lottia gigantea</name>
    <name type="common">Giant owl limpet</name>
    <dbReference type="NCBI Taxonomy" id="225164"/>
    <lineage>
        <taxon>Eukaryota</taxon>
        <taxon>Metazoa</taxon>
        <taxon>Spiralia</taxon>
        <taxon>Lophotrochozoa</taxon>
        <taxon>Mollusca</taxon>
        <taxon>Gastropoda</taxon>
        <taxon>Patellogastropoda</taxon>
        <taxon>Lottioidea</taxon>
        <taxon>Lottiidae</taxon>
        <taxon>Lottia</taxon>
    </lineage>
</organism>
<accession>V4ANN5</accession>
<dbReference type="GeneID" id="20237855"/>
<dbReference type="KEGG" id="lgi:LOTGIDRAFT_158728"/>
<dbReference type="OrthoDB" id="6155561at2759"/>
<gene>
    <name evidence="5" type="ORF">LOTGIDRAFT_158728</name>
</gene>
<dbReference type="InterPro" id="IPR011625">
    <property type="entry name" value="A2M_N_BRD"/>
</dbReference>
<dbReference type="Proteomes" id="UP000030746">
    <property type="component" value="Unassembled WGS sequence"/>
</dbReference>
<dbReference type="EMBL" id="KB201205">
    <property type="protein sequence ID" value="ESO98782.1"/>
    <property type="molecule type" value="Genomic_DNA"/>
</dbReference>
<dbReference type="SMART" id="SM01359">
    <property type="entry name" value="A2M_N_2"/>
    <property type="match status" value="1"/>
</dbReference>
<keyword evidence="2" id="KW-0882">Thioester bond</keyword>
<dbReference type="Pfam" id="PF07703">
    <property type="entry name" value="A2M_BRD"/>
    <property type="match status" value="1"/>
</dbReference>
<feature type="region of interest" description="Disordered" evidence="3">
    <location>
        <begin position="32"/>
        <end position="57"/>
    </location>
</feature>
<dbReference type="RefSeq" id="XP_009050418.1">
    <property type="nucleotide sequence ID" value="XM_009052170.1"/>
</dbReference>
<dbReference type="STRING" id="225164.V4ANN5"/>
<name>V4ANN5_LOTGI</name>
<evidence type="ECO:0000313" key="5">
    <source>
        <dbReference type="EMBL" id="ESO98782.1"/>
    </source>
</evidence>
<dbReference type="PANTHER" id="PTHR11412">
    <property type="entry name" value="MACROGLOBULIN / COMPLEMENT"/>
    <property type="match status" value="1"/>
</dbReference>
<evidence type="ECO:0000256" key="1">
    <source>
        <dbReference type="ARBA" id="ARBA00022729"/>
    </source>
</evidence>
<dbReference type="InterPro" id="IPR050473">
    <property type="entry name" value="A2M/Complement_sys"/>
</dbReference>
<sequence>MEKIELKQIDGKPVLEPGNIIVSARVKILIQEEPATEPPQPSENPDNSSTPTPPTTPRWRYGHYGWGYGRCGYPPWYDPNCKDPQYRYGNLPEKNLTVPANGLVTYDLLVNETDSVEVYLNVHYVEDTGVYTSRTLTTFRSPSNTFLSVSLKTNKPASGQKVKLELKATRKFSRVYYTILSRGVLITENHQDFSTPSKSQILSFSVTSDMAPKLKIIVFIRVEDKEIVADAISFNVEGFYNNKVSLMFDSDKVETGSISTLSVKAYRNSNVYAVAVDKSTTLLGEASDDFSQGVEGFLAVGGGNYYRKKREAFFRKRHESE</sequence>
<evidence type="ECO:0000256" key="3">
    <source>
        <dbReference type="SAM" id="MobiDB-lite"/>
    </source>
</evidence>
<proteinExistence type="predicted"/>
<evidence type="ECO:0000313" key="6">
    <source>
        <dbReference type="Proteomes" id="UP000030746"/>
    </source>
</evidence>
<dbReference type="CTD" id="20237855"/>
<reference evidence="5 6" key="1">
    <citation type="journal article" date="2013" name="Nature">
        <title>Insights into bilaterian evolution from three spiralian genomes.</title>
        <authorList>
            <person name="Simakov O."/>
            <person name="Marletaz F."/>
            <person name="Cho S.J."/>
            <person name="Edsinger-Gonzales E."/>
            <person name="Havlak P."/>
            <person name="Hellsten U."/>
            <person name="Kuo D.H."/>
            <person name="Larsson T."/>
            <person name="Lv J."/>
            <person name="Arendt D."/>
            <person name="Savage R."/>
            <person name="Osoegawa K."/>
            <person name="de Jong P."/>
            <person name="Grimwood J."/>
            <person name="Chapman J.A."/>
            <person name="Shapiro H."/>
            <person name="Aerts A."/>
            <person name="Otillar R.P."/>
            <person name="Terry A.Y."/>
            <person name="Boore J.L."/>
            <person name="Grigoriev I.V."/>
            <person name="Lindberg D.R."/>
            <person name="Seaver E.C."/>
            <person name="Weisblat D.A."/>
            <person name="Putnam N.H."/>
            <person name="Rokhsar D.S."/>
        </authorList>
    </citation>
    <scope>NUCLEOTIDE SEQUENCE [LARGE SCALE GENOMIC DNA]</scope>
</reference>
<dbReference type="Gene3D" id="2.60.40.1930">
    <property type="match status" value="1"/>
</dbReference>
<evidence type="ECO:0000259" key="4">
    <source>
        <dbReference type="SMART" id="SM01359"/>
    </source>
</evidence>
<evidence type="ECO:0000256" key="2">
    <source>
        <dbReference type="ARBA" id="ARBA00022966"/>
    </source>
</evidence>